<dbReference type="Proteomes" id="UP001345013">
    <property type="component" value="Unassembled WGS sequence"/>
</dbReference>
<feature type="region of interest" description="Disordered" evidence="1">
    <location>
        <begin position="288"/>
        <end position="308"/>
    </location>
</feature>
<evidence type="ECO:0000313" key="2">
    <source>
        <dbReference type="EMBL" id="KAK5089495.1"/>
    </source>
</evidence>
<feature type="region of interest" description="Disordered" evidence="1">
    <location>
        <begin position="121"/>
        <end position="154"/>
    </location>
</feature>
<feature type="compositionally biased region" description="Basic and acidic residues" evidence="1">
    <location>
        <begin position="208"/>
        <end position="224"/>
    </location>
</feature>
<gene>
    <name evidence="2" type="ORF">LTR24_006137</name>
</gene>
<keyword evidence="3" id="KW-1185">Reference proteome</keyword>
<feature type="region of interest" description="Disordered" evidence="1">
    <location>
        <begin position="167"/>
        <end position="230"/>
    </location>
</feature>
<name>A0ABR0K781_9EURO</name>
<evidence type="ECO:0000256" key="1">
    <source>
        <dbReference type="SAM" id="MobiDB-lite"/>
    </source>
</evidence>
<dbReference type="EMBL" id="JAVRRG010000076">
    <property type="protein sequence ID" value="KAK5089495.1"/>
    <property type="molecule type" value="Genomic_DNA"/>
</dbReference>
<accession>A0ABR0K781</accession>
<feature type="compositionally biased region" description="Low complexity" evidence="1">
    <location>
        <begin position="75"/>
        <end position="84"/>
    </location>
</feature>
<sequence length="341" mass="38516">MGIDHSRMMFEEVNGELVPAYRMDLQSLTTQMELENDPETDIRMDPQHQRQFGETQDETEDEQFALEDIDPLPSPLRAPRLPRSNTLEVEPVAQSDTSSLTFKEEATPFVPPLEVPRSRVNNTRFNPIRPNIGADDAESGDEADDKRIKSVVSSSYKNTRPCATCRKMKRRCSHADRITRPAPSAPRSSAVSDPSKDSQDGLKSAGRIKKDGTPYERIPHDRSKGLSMTPSAVDYRERKIVQAQYQSRLAELLDADIVSQIEIEGGITPLGRLFKAGVRMMERVIEERSDRVKEETKHEDDAASPKSKLVINESELLRERATHAEEKLAAFKQAMRNIMLD</sequence>
<reference evidence="2 3" key="1">
    <citation type="submission" date="2023-08" db="EMBL/GenBank/DDBJ databases">
        <title>Black Yeasts Isolated from many extreme environments.</title>
        <authorList>
            <person name="Coleine C."/>
            <person name="Stajich J.E."/>
            <person name="Selbmann L."/>
        </authorList>
    </citation>
    <scope>NUCLEOTIDE SEQUENCE [LARGE SCALE GENOMIC DNA]</scope>
    <source>
        <strain evidence="2 3">CCFEE 5885</strain>
    </source>
</reference>
<feature type="compositionally biased region" description="Low complexity" evidence="1">
    <location>
        <begin position="180"/>
        <end position="190"/>
    </location>
</feature>
<proteinExistence type="predicted"/>
<organism evidence="2 3">
    <name type="scientific">Lithohypha guttulata</name>
    <dbReference type="NCBI Taxonomy" id="1690604"/>
    <lineage>
        <taxon>Eukaryota</taxon>
        <taxon>Fungi</taxon>
        <taxon>Dikarya</taxon>
        <taxon>Ascomycota</taxon>
        <taxon>Pezizomycotina</taxon>
        <taxon>Eurotiomycetes</taxon>
        <taxon>Chaetothyriomycetidae</taxon>
        <taxon>Chaetothyriales</taxon>
        <taxon>Trichomeriaceae</taxon>
        <taxon>Lithohypha</taxon>
    </lineage>
</organism>
<evidence type="ECO:0000313" key="3">
    <source>
        <dbReference type="Proteomes" id="UP001345013"/>
    </source>
</evidence>
<protein>
    <submittedName>
        <fullName evidence="2">Uncharacterized protein</fullName>
    </submittedName>
</protein>
<comment type="caution">
    <text evidence="2">The sequence shown here is derived from an EMBL/GenBank/DDBJ whole genome shotgun (WGS) entry which is preliminary data.</text>
</comment>
<feature type="compositionally biased region" description="Basic and acidic residues" evidence="1">
    <location>
        <begin position="288"/>
        <end position="303"/>
    </location>
</feature>
<feature type="region of interest" description="Disordered" evidence="1">
    <location>
        <begin position="34"/>
        <end position="107"/>
    </location>
</feature>
<feature type="compositionally biased region" description="Acidic residues" evidence="1">
    <location>
        <begin position="55"/>
        <end position="70"/>
    </location>
</feature>